<evidence type="ECO:0000313" key="5">
    <source>
        <dbReference type="Proteomes" id="UP000255326"/>
    </source>
</evidence>
<evidence type="ECO:0000256" key="1">
    <source>
        <dbReference type="ARBA" id="ARBA00004651"/>
    </source>
</evidence>
<dbReference type="Pfam" id="PF07885">
    <property type="entry name" value="Ion_trans_2"/>
    <property type="match status" value="1"/>
</dbReference>
<dbReference type="InterPro" id="IPR003148">
    <property type="entry name" value="RCK_N"/>
</dbReference>
<dbReference type="EMBL" id="QQAY01000027">
    <property type="protein sequence ID" value="RDI36662.1"/>
    <property type="molecule type" value="Genomic_DNA"/>
</dbReference>
<feature type="transmembrane region" description="Helical" evidence="2">
    <location>
        <begin position="72"/>
        <end position="90"/>
    </location>
</feature>
<keyword evidence="2" id="KW-0812">Transmembrane</keyword>
<dbReference type="SUPFAM" id="SSF81324">
    <property type="entry name" value="Voltage-gated potassium channels"/>
    <property type="match status" value="1"/>
</dbReference>
<comment type="subcellular location">
    <subcellularLocation>
        <location evidence="1">Cell membrane</location>
        <topology evidence="1">Multi-pass membrane protein</topology>
    </subcellularLocation>
</comment>
<proteinExistence type="predicted"/>
<dbReference type="Pfam" id="PF02254">
    <property type="entry name" value="TrkA_N"/>
    <property type="match status" value="1"/>
</dbReference>
<dbReference type="Gene3D" id="3.40.50.720">
    <property type="entry name" value="NAD(P)-binding Rossmann-like Domain"/>
    <property type="match status" value="1"/>
</dbReference>
<keyword evidence="5" id="KW-1185">Reference proteome</keyword>
<dbReference type="SUPFAM" id="SSF116726">
    <property type="entry name" value="TrkA C-terminal domain-like"/>
    <property type="match status" value="1"/>
</dbReference>
<dbReference type="GO" id="GO:0005886">
    <property type="term" value="C:plasma membrane"/>
    <property type="evidence" value="ECO:0007669"/>
    <property type="project" value="UniProtKB-SubCell"/>
</dbReference>
<dbReference type="Gene3D" id="1.10.287.70">
    <property type="match status" value="1"/>
</dbReference>
<dbReference type="GO" id="GO:0034220">
    <property type="term" value="P:monoatomic ion transmembrane transport"/>
    <property type="evidence" value="ECO:0007669"/>
    <property type="project" value="UniProtKB-KW"/>
</dbReference>
<keyword evidence="4" id="KW-0406">Ion transport</keyword>
<dbReference type="PROSITE" id="PS51201">
    <property type="entry name" value="RCK_N"/>
    <property type="match status" value="1"/>
</dbReference>
<dbReference type="InterPro" id="IPR013099">
    <property type="entry name" value="K_chnl_dom"/>
</dbReference>
<feature type="transmembrane region" description="Helical" evidence="2">
    <location>
        <begin position="48"/>
        <end position="65"/>
    </location>
</feature>
<dbReference type="InterPro" id="IPR050721">
    <property type="entry name" value="Trk_Ktr_HKT_K-transport"/>
</dbReference>
<evidence type="ECO:0000313" key="4">
    <source>
        <dbReference type="EMBL" id="RDI36662.1"/>
    </source>
</evidence>
<dbReference type="GO" id="GO:0006813">
    <property type="term" value="P:potassium ion transport"/>
    <property type="evidence" value="ECO:0007669"/>
    <property type="project" value="InterPro"/>
</dbReference>
<dbReference type="Gene3D" id="3.30.70.1450">
    <property type="entry name" value="Regulator of K+ conductance, C-terminal domain"/>
    <property type="match status" value="1"/>
</dbReference>
<feature type="transmembrane region" description="Helical" evidence="2">
    <location>
        <begin position="12"/>
        <end position="36"/>
    </location>
</feature>
<organism evidence="4 5">
    <name type="scientific">Falsibacillus pallidus</name>
    <dbReference type="NCBI Taxonomy" id="493781"/>
    <lineage>
        <taxon>Bacteria</taxon>
        <taxon>Bacillati</taxon>
        <taxon>Bacillota</taxon>
        <taxon>Bacilli</taxon>
        <taxon>Bacillales</taxon>
        <taxon>Bacillaceae</taxon>
        <taxon>Falsibacillus</taxon>
    </lineage>
</organism>
<protein>
    <submittedName>
        <fullName evidence="4">Voltage-gated potassium channel</fullName>
    </submittedName>
</protein>
<name>A0A370FYP5_9BACI</name>
<keyword evidence="4" id="KW-0407">Ion channel</keyword>
<accession>A0A370FYP5</accession>
<dbReference type="SUPFAM" id="SSF51735">
    <property type="entry name" value="NAD(P)-binding Rossmann-fold domains"/>
    <property type="match status" value="1"/>
</dbReference>
<dbReference type="InterPro" id="IPR036721">
    <property type="entry name" value="RCK_C_sf"/>
</dbReference>
<dbReference type="PANTHER" id="PTHR43833">
    <property type="entry name" value="POTASSIUM CHANNEL PROTEIN 2-RELATED-RELATED"/>
    <property type="match status" value="1"/>
</dbReference>
<sequence length="330" mass="36826">MATYLYQTFSRWPLLTRIFFMAVFSIILFGFVIHVVEPKTFPSTFDGIWWAIITASTVGYGDYIPHTTVGRLVGILLILVGASFLSSYFATLATTAVNTQNTLKQGKALFIGKKQTLIIGWNERSRDVIMQLIQLKEDTEIVLIDDTLLENPFPNPHVHFIKGKPYYDHVLTQANAKSAKLLLVTADQNTPEYQADMNTILTLIAVKGMNPDIHSIVEILTADHVLNAERAGADEIIQTNKQTSYVMINSILSHGMASSLLIMLNQIKGNKIKFTPVEPHFAGKTFDAISRSLSDDQVLLIGYKRGEDSIVNPPRDEKIKADDQLLVISD</sequence>
<reference evidence="4 5" key="1">
    <citation type="submission" date="2018-07" db="EMBL/GenBank/DDBJ databases">
        <title>Genomic Encyclopedia of Type Strains, Phase IV (KMG-IV): sequencing the most valuable type-strain genomes for metagenomic binning, comparative biology and taxonomic classification.</title>
        <authorList>
            <person name="Goeker M."/>
        </authorList>
    </citation>
    <scope>NUCLEOTIDE SEQUENCE [LARGE SCALE GENOMIC DNA]</scope>
    <source>
        <strain evidence="4 5">DSM 25281</strain>
    </source>
</reference>
<dbReference type="PANTHER" id="PTHR43833:SF9">
    <property type="entry name" value="POTASSIUM CHANNEL PROTEIN YUGO-RELATED"/>
    <property type="match status" value="1"/>
</dbReference>
<evidence type="ECO:0000256" key="2">
    <source>
        <dbReference type="SAM" id="Phobius"/>
    </source>
</evidence>
<gene>
    <name evidence="4" type="ORF">DFR59_12716</name>
</gene>
<evidence type="ECO:0000259" key="3">
    <source>
        <dbReference type="PROSITE" id="PS51201"/>
    </source>
</evidence>
<dbReference type="AlphaFoldDB" id="A0A370FYP5"/>
<dbReference type="RefSeq" id="WP_245948540.1">
    <property type="nucleotide sequence ID" value="NZ_QQAY01000027.1"/>
</dbReference>
<dbReference type="InterPro" id="IPR036291">
    <property type="entry name" value="NAD(P)-bd_dom_sf"/>
</dbReference>
<keyword evidence="2" id="KW-1133">Transmembrane helix</keyword>
<feature type="domain" description="RCK N-terminal" evidence="3">
    <location>
        <begin position="113"/>
        <end position="237"/>
    </location>
</feature>
<dbReference type="Proteomes" id="UP000255326">
    <property type="component" value="Unassembled WGS sequence"/>
</dbReference>
<comment type="caution">
    <text evidence="4">The sequence shown here is derived from an EMBL/GenBank/DDBJ whole genome shotgun (WGS) entry which is preliminary data.</text>
</comment>
<keyword evidence="2" id="KW-0472">Membrane</keyword>
<keyword evidence="4" id="KW-0813">Transport</keyword>